<feature type="transmembrane region" description="Helical" evidence="6">
    <location>
        <begin position="118"/>
        <end position="137"/>
    </location>
</feature>
<dbReference type="EMBL" id="JRMW01000033">
    <property type="protein sequence ID" value="KGF04202.1"/>
    <property type="molecule type" value="Genomic_DNA"/>
</dbReference>
<sequence length="592" mass="68931">MKKIKEYRQGIINILILSIISISLYYIAKSALNIWVRVLLGVALLGFFFKVFLKFKGFFIKIKENYGEIAARLFKEAIQKINSVFIGFYGLVFILSADVGGFLSYFPFNEFSYVTVGLFRSVAELMTGFLFIVASRLSFARQKRIEKILYFLIGFTGIYLYLVGETFISLIPLIIMALLTYFTRETLVKESFIYSMEEVLIDLVFGGFWIIIYFKNTFKTRPLLTIPLTYKFIFFTLTFFAMALALRMILLYMKGHDEFLENPDLKIYKEFLKENNLNSSTSAGLGLLGDKYIYYYKKDDKRLLAFIYQVVNNKIIVMGEPIGNKEFLEEGLNEFIKKCEVLSLNPIFYEVGREFTFLLHDYGYDFMKFGENAFLDLGEFSLAGRKKSSLRNILNRFEKDGYEFKIVTPPFDDITLDRLKIISDKWLKGREEKGFSLGFFDISYLNDSSIAFVLDENKEITAFTSLMPNYDDKIMTIDLMRYDTDMNVNSMMDYLFLNLFIYAQENNYKYFNLGMAPLSNVGIYKSAYLSERIASFIFKYADSLYPFKGLRNYKSKYATHWESRYTCFSKGNFIITSILAIMAADKGKIGEK</sequence>
<feature type="transmembrane region" description="Helical" evidence="6">
    <location>
        <begin position="199"/>
        <end position="218"/>
    </location>
</feature>
<dbReference type="PANTHER" id="PTHR34697:SF2">
    <property type="entry name" value="PHOSPHATIDYLGLYCEROL LYSYLTRANSFERASE"/>
    <property type="match status" value="1"/>
</dbReference>
<proteinExistence type="predicted"/>
<keyword evidence="5 6" id="KW-0472">Membrane</keyword>
<dbReference type="GO" id="GO:0016755">
    <property type="term" value="F:aminoacyltransferase activity"/>
    <property type="evidence" value="ECO:0007669"/>
    <property type="project" value="TreeGrafter"/>
</dbReference>
<dbReference type="GO" id="GO:0005886">
    <property type="term" value="C:plasma membrane"/>
    <property type="evidence" value="ECO:0007669"/>
    <property type="project" value="UniProtKB-SubCell"/>
</dbReference>
<dbReference type="OrthoDB" id="145485at2"/>
<feature type="transmembrane region" description="Helical" evidence="6">
    <location>
        <begin position="12"/>
        <end position="28"/>
    </location>
</feature>
<evidence type="ECO:0000256" key="5">
    <source>
        <dbReference type="ARBA" id="ARBA00023136"/>
    </source>
</evidence>
<evidence type="ECO:0000256" key="1">
    <source>
        <dbReference type="ARBA" id="ARBA00004651"/>
    </source>
</evidence>
<keyword evidence="4 6" id="KW-1133">Transmembrane helix</keyword>
<reference evidence="8 9" key="1">
    <citation type="submission" date="2014-07" db="EMBL/GenBank/DDBJ databases">
        <authorList>
            <person name="McCorrison J."/>
            <person name="Sanka R."/>
            <person name="Torralba M."/>
            <person name="Gillis M."/>
            <person name="Haft D.H."/>
            <person name="Methe B."/>
            <person name="Sutton G."/>
            <person name="Nelson K.E."/>
        </authorList>
    </citation>
    <scope>NUCLEOTIDE SEQUENCE [LARGE SCALE GENOMIC DNA]</scope>
    <source>
        <strain evidence="8 9">S7-1-13</strain>
    </source>
</reference>
<feature type="transmembrane region" description="Helical" evidence="6">
    <location>
        <begin position="149"/>
        <end position="179"/>
    </location>
</feature>
<dbReference type="GO" id="GO:0055091">
    <property type="term" value="P:phospholipid homeostasis"/>
    <property type="evidence" value="ECO:0007669"/>
    <property type="project" value="TreeGrafter"/>
</dbReference>
<feature type="transmembrane region" description="Helical" evidence="6">
    <location>
        <begin position="230"/>
        <end position="253"/>
    </location>
</feature>
<organism evidence="8 9">
    <name type="scientific">Anaerococcus lactolyticus S7-1-13</name>
    <dbReference type="NCBI Taxonomy" id="1284686"/>
    <lineage>
        <taxon>Bacteria</taxon>
        <taxon>Bacillati</taxon>
        <taxon>Bacillota</taxon>
        <taxon>Tissierellia</taxon>
        <taxon>Tissierellales</taxon>
        <taxon>Peptoniphilaceae</taxon>
        <taxon>Anaerococcus</taxon>
    </lineage>
</organism>
<dbReference type="RefSeq" id="WP_037327668.1">
    <property type="nucleotide sequence ID" value="NZ_JRMW01000033.1"/>
</dbReference>
<dbReference type="InterPro" id="IPR051211">
    <property type="entry name" value="PG_lysyltransferase"/>
</dbReference>
<evidence type="ECO:0000313" key="8">
    <source>
        <dbReference type="EMBL" id="KGF04202.1"/>
    </source>
</evidence>
<evidence type="ECO:0000256" key="4">
    <source>
        <dbReference type="ARBA" id="ARBA00022989"/>
    </source>
</evidence>
<dbReference type="InterPro" id="IPR016181">
    <property type="entry name" value="Acyl_CoA_acyltransferase"/>
</dbReference>
<evidence type="ECO:0000313" key="9">
    <source>
        <dbReference type="Proteomes" id="UP000029579"/>
    </source>
</evidence>
<evidence type="ECO:0000259" key="7">
    <source>
        <dbReference type="Pfam" id="PF09924"/>
    </source>
</evidence>
<feature type="transmembrane region" description="Helical" evidence="6">
    <location>
        <begin position="84"/>
        <end position="106"/>
    </location>
</feature>
<evidence type="ECO:0000256" key="6">
    <source>
        <dbReference type="SAM" id="Phobius"/>
    </source>
</evidence>
<name>A0A095YC79_9FIRM</name>
<accession>A0A095YC79</accession>
<comment type="subcellular location">
    <subcellularLocation>
        <location evidence="1">Cell membrane</location>
        <topology evidence="1">Multi-pass membrane protein</topology>
    </subcellularLocation>
</comment>
<gene>
    <name evidence="8" type="ORF">HMPREF1630_05260</name>
</gene>
<dbReference type="eggNOG" id="COG2898">
    <property type="taxonomic scope" value="Bacteria"/>
</dbReference>
<protein>
    <recommendedName>
        <fullName evidence="7">Phosphatidylglycerol lysyltransferase C-terminal domain-containing protein</fullName>
    </recommendedName>
</protein>
<evidence type="ECO:0000256" key="3">
    <source>
        <dbReference type="ARBA" id="ARBA00022692"/>
    </source>
</evidence>
<dbReference type="InterPro" id="IPR024320">
    <property type="entry name" value="LPG_synthase_C"/>
</dbReference>
<dbReference type="AlphaFoldDB" id="A0A095YC79"/>
<feature type="transmembrane region" description="Helical" evidence="6">
    <location>
        <begin position="34"/>
        <end position="53"/>
    </location>
</feature>
<dbReference type="PANTHER" id="PTHR34697">
    <property type="entry name" value="PHOSPHATIDYLGLYCEROL LYSYLTRANSFERASE"/>
    <property type="match status" value="1"/>
</dbReference>
<keyword evidence="3 6" id="KW-0812">Transmembrane</keyword>
<dbReference type="Pfam" id="PF09924">
    <property type="entry name" value="LPG_synthase_C"/>
    <property type="match status" value="1"/>
</dbReference>
<keyword evidence="2" id="KW-1003">Cell membrane</keyword>
<evidence type="ECO:0000256" key="2">
    <source>
        <dbReference type="ARBA" id="ARBA00022475"/>
    </source>
</evidence>
<feature type="domain" description="Phosphatidylglycerol lysyltransferase C-terminal" evidence="7">
    <location>
        <begin position="280"/>
        <end position="568"/>
    </location>
</feature>
<dbReference type="Proteomes" id="UP000029579">
    <property type="component" value="Unassembled WGS sequence"/>
</dbReference>
<comment type="caution">
    <text evidence="8">The sequence shown here is derived from an EMBL/GenBank/DDBJ whole genome shotgun (WGS) entry which is preliminary data.</text>
</comment>
<dbReference type="SUPFAM" id="SSF55729">
    <property type="entry name" value="Acyl-CoA N-acyltransferases (Nat)"/>
    <property type="match status" value="1"/>
</dbReference>